<gene>
    <name evidence="2" type="ORF">F0562_020207</name>
</gene>
<organism evidence="2 3">
    <name type="scientific">Nyssa sinensis</name>
    <dbReference type="NCBI Taxonomy" id="561372"/>
    <lineage>
        <taxon>Eukaryota</taxon>
        <taxon>Viridiplantae</taxon>
        <taxon>Streptophyta</taxon>
        <taxon>Embryophyta</taxon>
        <taxon>Tracheophyta</taxon>
        <taxon>Spermatophyta</taxon>
        <taxon>Magnoliopsida</taxon>
        <taxon>eudicotyledons</taxon>
        <taxon>Gunneridae</taxon>
        <taxon>Pentapetalae</taxon>
        <taxon>asterids</taxon>
        <taxon>Cornales</taxon>
        <taxon>Nyssaceae</taxon>
        <taxon>Nyssa</taxon>
    </lineage>
</organism>
<dbReference type="EMBL" id="CM018033">
    <property type="protein sequence ID" value="KAA8545423.1"/>
    <property type="molecule type" value="Genomic_DNA"/>
</dbReference>
<protein>
    <submittedName>
        <fullName evidence="2">Uncharacterized protein</fullName>
    </submittedName>
</protein>
<sequence>MSTLRFFIEKYIESIMTPASDKKPLVPSQSWSIHGFNEEESSTQTTERDWYGDLDEPVACVHDVSYPEGYVPRPPNPSSTQEDSKPAK</sequence>
<keyword evidence="3" id="KW-1185">Reference proteome</keyword>
<accession>A0A5J5BQH6</accession>
<dbReference type="Proteomes" id="UP000325577">
    <property type="component" value="Linkage Group LG10"/>
</dbReference>
<dbReference type="AlphaFoldDB" id="A0A5J5BQH6"/>
<name>A0A5J5BQH6_9ASTE</name>
<evidence type="ECO:0000313" key="2">
    <source>
        <dbReference type="EMBL" id="KAA8545423.1"/>
    </source>
</evidence>
<feature type="region of interest" description="Disordered" evidence="1">
    <location>
        <begin position="65"/>
        <end position="88"/>
    </location>
</feature>
<evidence type="ECO:0000256" key="1">
    <source>
        <dbReference type="SAM" id="MobiDB-lite"/>
    </source>
</evidence>
<evidence type="ECO:0000313" key="3">
    <source>
        <dbReference type="Proteomes" id="UP000325577"/>
    </source>
</evidence>
<reference evidence="2 3" key="1">
    <citation type="submission" date="2019-09" db="EMBL/GenBank/DDBJ databases">
        <title>A chromosome-level genome assembly of the Chinese tupelo Nyssa sinensis.</title>
        <authorList>
            <person name="Yang X."/>
            <person name="Kang M."/>
            <person name="Yang Y."/>
            <person name="Xiong H."/>
            <person name="Wang M."/>
            <person name="Zhang Z."/>
            <person name="Wang Z."/>
            <person name="Wu H."/>
            <person name="Ma T."/>
            <person name="Liu J."/>
            <person name="Xi Z."/>
        </authorList>
    </citation>
    <scope>NUCLEOTIDE SEQUENCE [LARGE SCALE GENOMIC DNA]</scope>
    <source>
        <strain evidence="2">J267</strain>
        <tissue evidence="2">Leaf</tissue>
    </source>
</reference>
<proteinExistence type="predicted"/>